<reference evidence="7 8" key="1">
    <citation type="submission" date="2019-06" db="EMBL/GenBank/DDBJ databases">
        <title>Genome sequence of Rhodobacteraceae bacterium D4M1.</title>
        <authorList>
            <person name="Cao J."/>
        </authorList>
    </citation>
    <scope>NUCLEOTIDE SEQUENCE [LARGE SCALE GENOMIC DNA]</scope>
    <source>
        <strain evidence="7 8">D4M1</strain>
        <plasmid evidence="8">pd4m1c</plasmid>
    </source>
</reference>
<dbReference type="GO" id="GO:0005886">
    <property type="term" value="C:plasma membrane"/>
    <property type="evidence" value="ECO:0007669"/>
    <property type="project" value="UniProtKB-SubCell"/>
</dbReference>
<keyword evidence="8" id="KW-1185">Reference proteome</keyword>
<evidence type="ECO:0000256" key="6">
    <source>
        <dbReference type="SAM" id="Phobius"/>
    </source>
</evidence>
<evidence type="ECO:0000256" key="1">
    <source>
        <dbReference type="ARBA" id="ARBA00004651"/>
    </source>
</evidence>
<evidence type="ECO:0000313" key="8">
    <source>
        <dbReference type="Proteomes" id="UP000305888"/>
    </source>
</evidence>
<organism evidence="7 8">
    <name type="scientific">Paroceanicella profunda</name>
    <dbReference type="NCBI Taxonomy" id="2579971"/>
    <lineage>
        <taxon>Bacteria</taxon>
        <taxon>Pseudomonadati</taxon>
        <taxon>Pseudomonadota</taxon>
        <taxon>Alphaproteobacteria</taxon>
        <taxon>Rhodobacterales</taxon>
        <taxon>Paracoccaceae</taxon>
        <taxon>Paroceanicella</taxon>
    </lineage>
</organism>
<evidence type="ECO:0000256" key="4">
    <source>
        <dbReference type="ARBA" id="ARBA00022989"/>
    </source>
</evidence>
<protein>
    <submittedName>
        <fullName evidence="7">LysE family translocator</fullName>
    </submittedName>
</protein>
<proteinExistence type="predicted"/>
<geneLocation type="plasmid" evidence="8">
    <name>pd4m1c</name>
</geneLocation>
<comment type="subcellular location">
    <subcellularLocation>
        <location evidence="1">Cell membrane</location>
        <topology evidence="1">Multi-pass membrane protein</topology>
    </subcellularLocation>
</comment>
<gene>
    <name evidence="7" type="ORF">FDP22_22630</name>
</gene>
<keyword evidence="4 6" id="KW-1133">Transmembrane helix</keyword>
<evidence type="ECO:0000256" key="2">
    <source>
        <dbReference type="ARBA" id="ARBA00022475"/>
    </source>
</evidence>
<feature type="transmembrane region" description="Helical" evidence="6">
    <location>
        <begin position="6"/>
        <end position="28"/>
    </location>
</feature>
<keyword evidence="3 6" id="KW-0812">Transmembrane</keyword>
<accession>A0A5B8G0M2</accession>
<dbReference type="InterPro" id="IPR001123">
    <property type="entry name" value="LeuE-type"/>
</dbReference>
<evidence type="ECO:0000256" key="5">
    <source>
        <dbReference type="ARBA" id="ARBA00023136"/>
    </source>
</evidence>
<dbReference type="Proteomes" id="UP000305888">
    <property type="component" value="Plasmid pD4M1C"/>
</dbReference>
<dbReference type="EMBL" id="CP040821">
    <property type="protein sequence ID" value="QDL94666.1"/>
    <property type="molecule type" value="Genomic_DNA"/>
</dbReference>
<dbReference type="Pfam" id="PF01810">
    <property type="entry name" value="LysE"/>
    <property type="match status" value="1"/>
</dbReference>
<dbReference type="RefSeq" id="WP_138576862.1">
    <property type="nucleotide sequence ID" value="NZ_CP040821.1"/>
</dbReference>
<keyword evidence="5 6" id="KW-0472">Membrane</keyword>
<dbReference type="PANTHER" id="PTHR30086:SF20">
    <property type="entry name" value="ARGININE EXPORTER PROTEIN ARGO-RELATED"/>
    <property type="match status" value="1"/>
</dbReference>
<name>A0A5B8G0M2_9RHOB</name>
<sequence length="209" mass="21363">MDLHAALALAGTTAALVALPGPNVALIIATTLGHGQRAGIATVLGTTLGVGLQLVLVALGLAALLEHAAGAFSWLRWLGVAYLFWLGWRSWRRGAAAAEMPAQEPRPSAGLLLRGLLVAAVNPKTLLFSAAFLPQFVGPDAGAAGLVQAAAVHLAVMLAGDLLWVTCAERARPALTRLGPLRHRLTGGLFFGAGAGLALARIGRQAATP</sequence>
<feature type="transmembrane region" description="Helical" evidence="6">
    <location>
        <begin position="40"/>
        <end position="65"/>
    </location>
</feature>
<evidence type="ECO:0000256" key="3">
    <source>
        <dbReference type="ARBA" id="ARBA00022692"/>
    </source>
</evidence>
<feature type="transmembrane region" description="Helical" evidence="6">
    <location>
        <begin position="111"/>
        <end position="133"/>
    </location>
</feature>
<feature type="transmembrane region" description="Helical" evidence="6">
    <location>
        <begin position="71"/>
        <end position="91"/>
    </location>
</feature>
<dbReference type="PIRSF" id="PIRSF006324">
    <property type="entry name" value="LeuE"/>
    <property type="match status" value="1"/>
</dbReference>
<dbReference type="GO" id="GO:0015171">
    <property type="term" value="F:amino acid transmembrane transporter activity"/>
    <property type="evidence" value="ECO:0007669"/>
    <property type="project" value="TreeGrafter"/>
</dbReference>
<keyword evidence="2" id="KW-1003">Cell membrane</keyword>
<feature type="transmembrane region" description="Helical" evidence="6">
    <location>
        <begin position="185"/>
        <end position="203"/>
    </location>
</feature>
<feature type="transmembrane region" description="Helical" evidence="6">
    <location>
        <begin position="145"/>
        <end position="164"/>
    </location>
</feature>
<keyword evidence="7" id="KW-0614">Plasmid</keyword>
<dbReference type="KEGG" id="ppru:FDP22_22630"/>
<evidence type="ECO:0000313" key="7">
    <source>
        <dbReference type="EMBL" id="QDL94666.1"/>
    </source>
</evidence>
<dbReference type="AlphaFoldDB" id="A0A5B8G0M2"/>
<dbReference type="PANTHER" id="PTHR30086">
    <property type="entry name" value="ARGININE EXPORTER PROTEIN ARGO"/>
    <property type="match status" value="1"/>
</dbReference>